<reference evidence="1 2" key="1">
    <citation type="submission" date="2018-11" db="EMBL/GenBank/DDBJ databases">
        <title>Trebonia kvetii gen.nov., sp.nov., a novel acidophilic actinobacterium, and proposal of the new actinobacterial family Treboniaceae fam. nov.</title>
        <authorList>
            <person name="Rapoport D."/>
            <person name="Sagova-Mareckova M."/>
            <person name="Sedlacek I."/>
            <person name="Provaznik J."/>
            <person name="Kralova S."/>
            <person name="Pavlinic D."/>
            <person name="Benes V."/>
            <person name="Kopecky J."/>
        </authorList>
    </citation>
    <scope>NUCLEOTIDE SEQUENCE [LARGE SCALE GENOMIC DNA]</scope>
    <source>
        <strain evidence="1 2">15Tr583</strain>
    </source>
</reference>
<evidence type="ECO:0000313" key="2">
    <source>
        <dbReference type="Proteomes" id="UP000460272"/>
    </source>
</evidence>
<protein>
    <submittedName>
        <fullName evidence="1">Uncharacterized protein</fullName>
    </submittedName>
</protein>
<evidence type="ECO:0000313" key="1">
    <source>
        <dbReference type="EMBL" id="TVZ05038.1"/>
    </source>
</evidence>
<dbReference type="Proteomes" id="UP000460272">
    <property type="component" value="Unassembled WGS sequence"/>
</dbReference>
<keyword evidence="2" id="KW-1185">Reference proteome</keyword>
<sequence>MLETYIVQDRWLAFAELDGDGIRLWIMRQGDVYTTRPGVSHNVYLPAYAVTHVVKHGGDGRGDDWFGDPFLDSKTKDLSEEQILANC</sequence>
<dbReference type="RefSeq" id="WP_145852745.1">
    <property type="nucleotide sequence ID" value="NZ_RPFW01000002.1"/>
</dbReference>
<gene>
    <name evidence="1" type="ORF">EAS64_10480</name>
</gene>
<organism evidence="1 2">
    <name type="scientific">Trebonia kvetii</name>
    <dbReference type="NCBI Taxonomy" id="2480626"/>
    <lineage>
        <taxon>Bacteria</taxon>
        <taxon>Bacillati</taxon>
        <taxon>Actinomycetota</taxon>
        <taxon>Actinomycetes</taxon>
        <taxon>Streptosporangiales</taxon>
        <taxon>Treboniaceae</taxon>
        <taxon>Trebonia</taxon>
    </lineage>
</organism>
<dbReference type="EMBL" id="RPFW01000002">
    <property type="protein sequence ID" value="TVZ05038.1"/>
    <property type="molecule type" value="Genomic_DNA"/>
</dbReference>
<dbReference type="OrthoDB" id="9768226at2"/>
<comment type="caution">
    <text evidence="1">The sequence shown here is derived from an EMBL/GenBank/DDBJ whole genome shotgun (WGS) entry which is preliminary data.</text>
</comment>
<proteinExistence type="predicted"/>
<accession>A0A6P2C1G1</accession>
<name>A0A6P2C1G1_9ACTN</name>
<dbReference type="AlphaFoldDB" id="A0A6P2C1G1"/>